<sequence length="310" mass="32602">MITTITMNAAIDKTYITPSFAIDKLHRVKEMYAFAGGKGINVARVVHALQEPVTASGIIAGHNGKFIEAALAEEGIAHQFVAVEGESRLCLAITDPSTGSVTELLEAGPALTEEDVELMKLTIARLARTSTHVVMSGSLPQGCPVTFYKDCVDIIRENGASPILDTSGDALVSGMEGRPLLIKPNEHEVLKLTGSDHADEDAILQAIHAVMEQGIQSVVVSLGAQGALAGMYNRIYRVTIPKVDVLNTVGSGDSMIAGLVVGDKRGMLPEEQLKLGAACGTANALTPAAGMVSLTQVEELMKSISVQQIS</sequence>
<dbReference type="EC" id="2.7.1.144" evidence="7"/>
<dbReference type="SUPFAM" id="SSF53613">
    <property type="entry name" value="Ribokinase-like"/>
    <property type="match status" value="1"/>
</dbReference>
<dbReference type="GO" id="GO:0008662">
    <property type="term" value="F:1-phosphofructokinase activity"/>
    <property type="evidence" value="ECO:0007669"/>
    <property type="project" value="UniProtKB-UniRule"/>
</dbReference>
<evidence type="ECO:0000256" key="8">
    <source>
        <dbReference type="RuleBase" id="RU369061"/>
    </source>
</evidence>
<comment type="catalytic activity">
    <reaction evidence="6 8">
        <text>beta-D-fructose 1-phosphate + ATP = beta-D-fructose 1,6-bisphosphate + ADP + H(+)</text>
        <dbReference type="Rhea" id="RHEA:14213"/>
        <dbReference type="ChEBI" id="CHEBI:15378"/>
        <dbReference type="ChEBI" id="CHEBI:30616"/>
        <dbReference type="ChEBI" id="CHEBI:32966"/>
        <dbReference type="ChEBI" id="CHEBI:138881"/>
        <dbReference type="ChEBI" id="CHEBI:456216"/>
        <dbReference type="EC" id="2.7.1.56"/>
    </reaction>
</comment>
<keyword evidence="5 7" id="KW-0067">ATP-binding</keyword>
<comment type="similarity">
    <text evidence="7">Belongs to the carbohydrate kinase PfkB family. LacC subfamily.</text>
</comment>
<evidence type="ECO:0000256" key="5">
    <source>
        <dbReference type="ARBA" id="ARBA00022840"/>
    </source>
</evidence>
<dbReference type="NCBIfam" id="TIGR03828">
    <property type="entry name" value="pfkB"/>
    <property type="match status" value="1"/>
</dbReference>
<dbReference type="GO" id="GO:0009024">
    <property type="term" value="F:tagatose-6-phosphate kinase activity"/>
    <property type="evidence" value="ECO:0007669"/>
    <property type="project" value="UniProtKB-EC"/>
</dbReference>
<evidence type="ECO:0000256" key="7">
    <source>
        <dbReference type="PIRNR" id="PIRNR000535"/>
    </source>
</evidence>
<evidence type="ECO:0000259" key="9">
    <source>
        <dbReference type="Pfam" id="PF00294"/>
    </source>
</evidence>
<dbReference type="GO" id="GO:0016052">
    <property type="term" value="P:carbohydrate catabolic process"/>
    <property type="evidence" value="ECO:0007669"/>
    <property type="project" value="UniProtKB-ARBA"/>
</dbReference>
<evidence type="ECO:0000256" key="6">
    <source>
        <dbReference type="ARBA" id="ARBA00047745"/>
    </source>
</evidence>
<dbReference type="GO" id="GO:0005524">
    <property type="term" value="F:ATP binding"/>
    <property type="evidence" value="ECO:0007669"/>
    <property type="project" value="UniProtKB-UniRule"/>
</dbReference>
<dbReference type="PROSITE" id="PS00584">
    <property type="entry name" value="PFKB_KINASES_2"/>
    <property type="match status" value="1"/>
</dbReference>
<dbReference type="RefSeq" id="WP_085495894.1">
    <property type="nucleotide sequence ID" value="NZ_FXAZ01000004.1"/>
</dbReference>
<keyword evidence="4 8" id="KW-0418">Kinase</keyword>
<comment type="similarity">
    <text evidence="1">Belongs to the carbohydrate kinase pfkB family.</text>
</comment>
<dbReference type="GO" id="GO:0005988">
    <property type="term" value="P:lactose metabolic process"/>
    <property type="evidence" value="ECO:0007669"/>
    <property type="project" value="UniProtKB-KW"/>
</dbReference>
<accession>A0A1X7LDJ2</accession>
<dbReference type="NCBIfam" id="TIGR03168">
    <property type="entry name" value="1-PFK"/>
    <property type="match status" value="1"/>
</dbReference>
<dbReference type="GO" id="GO:2001059">
    <property type="term" value="P:D-tagatose 6-phosphate catabolic process"/>
    <property type="evidence" value="ECO:0007669"/>
    <property type="project" value="UniProtKB-UniPathway"/>
</dbReference>
<dbReference type="PANTHER" id="PTHR46566">
    <property type="entry name" value="1-PHOSPHOFRUCTOKINASE-RELATED"/>
    <property type="match status" value="1"/>
</dbReference>
<feature type="domain" description="Carbohydrate kinase PfkB" evidence="9">
    <location>
        <begin position="7"/>
        <end position="288"/>
    </location>
</feature>
<comment type="catalytic activity">
    <reaction evidence="7">
        <text>D-tagatofuranose 6-phosphate + ATP = D-tagatofuranose 1,6-bisphosphate + ADP + H(+)</text>
        <dbReference type="Rhea" id="RHEA:12420"/>
        <dbReference type="ChEBI" id="CHEBI:15378"/>
        <dbReference type="ChEBI" id="CHEBI:30616"/>
        <dbReference type="ChEBI" id="CHEBI:58694"/>
        <dbReference type="ChEBI" id="CHEBI:58695"/>
        <dbReference type="ChEBI" id="CHEBI:456216"/>
        <dbReference type="EC" id="2.7.1.144"/>
    </reaction>
</comment>
<proteinExistence type="inferred from homology"/>
<comment type="pathway">
    <text evidence="7">Carbohydrate metabolism; D-tagatose 6-phosphate degradation; D-glyceraldehyde 3-phosphate and glycerone phosphate from D-tagatose 6-phosphate: step 1/2.</text>
</comment>
<evidence type="ECO:0000313" key="10">
    <source>
        <dbReference type="EMBL" id="SMG51921.1"/>
    </source>
</evidence>
<evidence type="ECO:0000256" key="1">
    <source>
        <dbReference type="ARBA" id="ARBA00005380"/>
    </source>
</evidence>
<dbReference type="PANTHER" id="PTHR46566:SF2">
    <property type="entry name" value="ATP-DEPENDENT 6-PHOSPHOFRUCTOKINASE ISOZYME 2"/>
    <property type="match status" value="1"/>
</dbReference>
<dbReference type="AlphaFoldDB" id="A0A1X7LDJ2"/>
<dbReference type="InterPro" id="IPR002173">
    <property type="entry name" value="Carboh/pur_kinase_PfkB_CS"/>
</dbReference>
<dbReference type="PIRSF" id="PIRSF000535">
    <property type="entry name" value="1PFK/6PFK/LacC"/>
    <property type="match status" value="1"/>
</dbReference>
<protein>
    <recommendedName>
        <fullName evidence="7">Tagatose-6-phosphate kinase</fullName>
        <ecNumber evidence="7">2.7.1.144</ecNumber>
    </recommendedName>
</protein>
<organism evidence="10 11">
    <name type="scientific">Paenibacillus aquistagni</name>
    <dbReference type="NCBI Taxonomy" id="1852522"/>
    <lineage>
        <taxon>Bacteria</taxon>
        <taxon>Bacillati</taxon>
        <taxon>Bacillota</taxon>
        <taxon>Bacilli</taxon>
        <taxon>Bacillales</taxon>
        <taxon>Paenibacillaceae</taxon>
        <taxon>Paenibacillus</taxon>
    </lineage>
</organism>
<keyword evidence="11" id="KW-1185">Reference proteome</keyword>
<keyword evidence="7" id="KW-0423">Lactose metabolism</keyword>
<dbReference type="InterPro" id="IPR011611">
    <property type="entry name" value="PfkB_dom"/>
</dbReference>
<evidence type="ECO:0000313" key="11">
    <source>
        <dbReference type="Proteomes" id="UP000193834"/>
    </source>
</evidence>
<dbReference type="UniPathway" id="UPA00704">
    <property type="reaction ID" value="UER00715"/>
</dbReference>
<evidence type="ECO:0000256" key="2">
    <source>
        <dbReference type="ARBA" id="ARBA00022679"/>
    </source>
</evidence>
<dbReference type="InterPro" id="IPR029056">
    <property type="entry name" value="Ribokinase-like"/>
</dbReference>
<dbReference type="InterPro" id="IPR022463">
    <property type="entry name" value="1-PFruKinase"/>
</dbReference>
<dbReference type="Pfam" id="PF00294">
    <property type="entry name" value="PfkB"/>
    <property type="match status" value="1"/>
</dbReference>
<reference evidence="10 11" key="1">
    <citation type="submission" date="2017-04" db="EMBL/GenBank/DDBJ databases">
        <authorList>
            <person name="Afonso C.L."/>
            <person name="Miller P.J."/>
            <person name="Scott M.A."/>
            <person name="Spackman E."/>
            <person name="Goraichik I."/>
            <person name="Dimitrov K.M."/>
            <person name="Suarez D.L."/>
            <person name="Swayne D.E."/>
        </authorList>
    </citation>
    <scope>NUCLEOTIDE SEQUENCE [LARGE SCALE GENOMIC DNA]</scope>
    <source>
        <strain evidence="10 11">11</strain>
    </source>
</reference>
<keyword evidence="3 7" id="KW-0547">Nucleotide-binding</keyword>
<comment type="function">
    <text evidence="8">Catalyzes the ATP-dependent phosphorylation of fructose-l-phosphate to fructose-l,6-bisphosphate.</text>
</comment>
<gene>
    <name evidence="10" type="ORF">SAMN06295960_3316</name>
</gene>
<dbReference type="GO" id="GO:0044281">
    <property type="term" value="P:small molecule metabolic process"/>
    <property type="evidence" value="ECO:0007669"/>
    <property type="project" value="UniProtKB-ARBA"/>
</dbReference>
<dbReference type="GO" id="GO:0005829">
    <property type="term" value="C:cytosol"/>
    <property type="evidence" value="ECO:0007669"/>
    <property type="project" value="TreeGrafter"/>
</dbReference>
<dbReference type="OrthoDB" id="9801219at2"/>
<dbReference type="EMBL" id="FXAZ01000004">
    <property type="protein sequence ID" value="SMG51921.1"/>
    <property type="molecule type" value="Genomic_DNA"/>
</dbReference>
<evidence type="ECO:0000256" key="4">
    <source>
        <dbReference type="ARBA" id="ARBA00022777"/>
    </source>
</evidence>
<dbReference type="Proteomes" id="UP000193834">
    <property type="component" value="Unassembled WGS sequence"/>
</dbReference>
<dbReference type="CDD" id="cd01164">
    <property type="entry name" value="FruK_PfkB_like"/>
    <property type="match status" value="1"/>
</dbReference>
<name>A0A1X7LDJ2_9BACL</name>
<evidence type="ECO:0000256" key="3">
    <source>
        <dbReference type="ARBA" id="ARBA00022741"/>
    </source>
</evidence>
<dbReference type="FunFam" id="3.40.1190.20:FF:000001">
    <property type="entry name" value="Phosphofructokinase"/>
    <property type="match status" value="1"/>
</dbReference>
<dbReference type="Gene3D" id="3.40.1190.20">
    <property type="match status" value="1"/>
</dbReference>
<dbReference type="InterPro" id="IPR017583">
    <property type="entry name" value="Tagatose/fructose_Pkinase"/>
</dbReference>
<keyword evidence="2 7" id="KW-0808">Transferase</keyword>
<dbReference type="STRING" id="1852522.SAMN06295960_3316"/>